<dbReference type="AlphaFoldDB" id="A2DRQ7"/>
<dbReference type="GO" id="GO:0005524">
    <property type="term" value="F:ATP binding"/>
    <property type="evidence" value="ECO:0007669"/>
    <property type="project" value="UniProtKB-KW"/>
</dbReference>
<feature type="domain" description="PH" evidence="7">
    <location>
        <begin position="6"/>
        <end position="100"/>
    </location>
</feature>
<evidence type="ECO:0000256" key="4">
    <source>
        <dbReference type="ARBA" id="ARBA00022741"/>
    </source>
</evidence>
<keyword evidence="6" id="KW-0067">ATP-binding</keyword>
<dbReference type="STRING" id="5722.A2DRQ7"/>
<reference evidence="9" key="2">
    <citation type="journal article" date="2007" name="Science">
        <title>Draft genome sequence of the sexually transmitted pathogen Trichomonas vaginalis.</title>
        <authorList>
            <person name="Carlton J.M."/>
            <person name="Hirt R.P."/>
            <person name="Silva J.C."/>
            <person name="Delcher A.L."/>
            <person name="Schatz M."/>
            <person name="Zhao Q."/>
            <person name="Wortman J.R."/>
            <person name="Bidwell S.L."/>
            <person name="Alsmark U.C.M."/>
            <person name="Besteiro S."/>
            <person name="Sicheritz-Ponten T."/>
            <person name="Noel C.J."/>
            <person name="Dacks J.B."/>
            <person name="Foster P.G."/>
            <person name="Simillion C."/>
            <person name="Van de Peer Y."/>
            <person name="Miranda-Saavedra D."/>
            <person name="Barton G.J."/>
            <person name="Westrop G.D."/>
            <person name="Mueller S."/>
            <person name="Dessi D."/>
            <person name="Fiori P.L."/>
            <person name="Ren Q."/>
            <person name="Paulsen I."/>
            <person name="Zhang H."/>
            <person name="Bastida-Corcuera F.D."/>
            <person name="Simoes-Barbosa A."/>
            <person name="Brown M.T."/>
            <person name="Hayes R.D."/>
            <person name="Mukherjee M."/>
            <person name="Okumura C.Y."/>
            <person name="Schneider R."/>
            <person name="Smith A.J."/>
            <person name="Vanacova S."/>
            <person name="Villalvazo M."/>
            <person name="Haas B.J."/>
            <person name="Pertea M."/>
            <person name="Feldblyum T.V."/>
            <person name="Utterback T.R."/>
            <person name="Shu C.L."/>
            <person name="Osoegawa K."/>
            <person name="de Jong P.J."/>
            <person name="Hrdy I."/>
            <person name="Horvathova L."/>
            <person name="Zubacova Z."/>
            <person name="Dolezal P."/>
            <person name="Malik S.B."/>
            <person name="Logsdon J.M. Jr."/>
            <person name="Henze K."/>
            <person name="Gupta A."/>
            <person name="Wang C.C."/>
            <person name="Dunne R.L."/>
            <person name="Upcroft J.A."/>
            <person name="Upcroft P."/>
            <person name="White O."/>
            <person name="Salzberg S.L."/>
            <person name="Tang P."/>
            <person name="Chiu C.-H."/>
            <person name="Lee Y.-S."/>
            <person name="Embley T.M."/>
            <person name="Coombs G.H."/>
            <person name="Mottram J.C."/>
            <person name="Tachezy J."/>
            <person name="Fraser-Liggett C.M."/>
            <person name="Johnson P.J."/>
        </authorList>
    </citation>
    <scope>NUCLEOTIDE SEQUENCE [LARGE SCALE GENOMIC DNA]</scope>
    <source>
        <strain evidence="9">G3</strain>
    </source>
</reference>
<dbReference type="Pfam" id="PF00169">
    <property type="entry name" value="PH"/>
    <property type="match status" value="1"/>
</dbReference>
<dbReference type="Gene3D" id="3.30.200.20">
    <property type="entry name" value="Phosphorylase Kinase, domain 1"/>
    <property type="match status" value="1"/>
</dbReference>
<protein>
    <submittedName>
        <fullName evidence="9">AGC family protein kinase</fullName>
    </submittedName>
</protein>
<dbReference type="Proteomes" id="UP000001542">
    <property type="component" value="Unassembled WGS sequence"/>
</dbReference>
<name>A2DRQ7_TRIV3</name>
<dbReference type="KEGG" id="tva:4774851"/>
<dbReference type="InterPro" id="IPR001849">
    <property type="entry name" value="PH_domain"/>
</dbReference>
<dbReference type="Gene3D" id="1.10.510.10">
    <property type="entry name" value="Transferase(Phosphotransferase) domain 1"/>
    <property type="match status" value="1"/>
</dbReference>
<dbReference type="EMBL" id="DS113237">
    <property type="protein sequence ID" value="EAY16854.1"/>
    <property type="molecule type" value="Genomic_DNA"/>
</dbReference>
<dbReference type="InParanoid" id="A2DRQ7"/>
<keyword evidence="2" id="KW-0723">Serine/threonine-protein kinase</keyword>
<accession>A2DRQ7</accession>
<evidence type="ECO:0000259" key="8">
    <source>
        <dbReference type="PROSITE" id="PS50011"/>
    </source>
</evidence>
<keyword evidence="10" id="KW-1185">Reference proteome</keyword>
<dbReference type="RefSeq" id="XP_001329077.1">
    <property type="nucleotide sequence ID" value="XM_001329042.1"/>
</dbReference>
<dbReference type="eggNOG" id="KOG0690">
    <property type="taxonomic scope" value="Eukaryota"/>
</dbReference>
<dbReference type="SMART" id="SM00233">
    <property type="entry name" value="PH"/>
    <property type="match status" value="1"/>
</dbReference>
<dbReference type="SUPFAM" id="SSF56112">
    <property type="entry name" value="Protein kinase-like (PK-like)"/>
    <property type="match status" value="1"/>
</dbReference>
<dbReference type="InterPro" id="IPR011009">
    <property type="entry name" value="Kinase-like_dom_sf"/>
</dbReference>
<dbReference type="InterPro" id="IPR011993">
    <property type="entry name" value="PH-like_dom_sf"/>
</dbReference>
<evidence type="ECO:0000256" key="1">
    <source>
        <dbReference type="ARBA" id="ARBA00006935"/>
    </source>
</evidence>
<dbReference type="VEuPathDB" id="TrichDB:TVAG_150050"/>
<evidence type="ECO:0000256" key="6">
    <source>
        <dbReference type="ARBA" id="ARBA00022840"/>
    </source>
</evidence>
<reference evidence="9" key="1">
    <citation type="submission" date="2006-10" db="EMBL/GenBank/DDBJ databases">
        <authorList>
            <person name="Amadeo P."/>
            <person name="Zhao Q."/>
            <person name="Wortman J."/>
            <person name="Fraser-Liggett C."/>
            <person name="Carlton J."/>
        </authorList>
    </citation>
    <scope>NUCLEOTIDE SEQUENCE</scope>
    <source>
        <strain evidence="9">G3</strain>
    </source>
</reference>
<evidence type="ECO:0000313" key="9">
    <source>
        <dbReference type="EMBL" id="EAY16854.1"/>
    </source>
</evidence>
<dbReference type="PROSITE" id="PS00108">
    <property type="entry name" value="PROTEIN_KINASE_ST"/>
    <property type="match status" value="1"/>
</dbReference>
<dbReference type="PROSITE" id="PS50011">
    <property type="entry name" value="PROTEIN_KINASE_DOM"/>
    <property type="match status" value="1"/>
</dbReference>
<dbReference type="PROSITE" id="PS50003">
    <property type="entry name" value="PH_DOMAIN"/>
    <property type="match status" value="1"/>
</dbReference>
<sequence length="380" mass="43546">MSEALFVIKEGWLTKRGGLFKTWHKRWFYIIGKTLFYAKEPGIGEKGKILLDKKVSIAIAPESKKSFSFKIITPARIYIISAPDEATRASWVKILSSVIDESGQSAQLTEEDIQVVHPIDNNNLHIIQTISRKDNPIELYIMKAYNKVPSDPRFQEQVQIRTSFLKTRLSYFNPIKYILQTDNDVKLFYEYLPYGSLSKKIENEGNLSEDSARMYIAQVLTCLDNLHKNRIIYKDLKMSNVLINKEGLIIVTDPGLHLQPEISEYVAPEVIKSLPITESADWYSAGIILYEMICGLPPYWEKNQDALTKVILNGTLRFPHHVSRKAKNICARLLEKSPDKRLGAGELGFEEIKRDEFFANLNWESIANGTFKVQWQPPSS</sequence>
<evidence type="ECO:0000256" key="3">
    <source>
        <dbReference type="ARBA" id="ARBA00022679"/>
    </source>
</evidence>
<proteinExistence type="inferred from homology"/>
<keyword evidence="3" id="KW-0808">Transferase</keyword>
<dbReference type="SUPFAM" id="SSF50729">
    <property type="entry name" value="PH domain-like"/>
    <property type="match status" value="1"/>
</dbReference>
<dbReference type="GO" id="GO:0005737">
    <property type="term" value="C:cytoplasm"/>
    <property type="evidence" value="ECO:0000318"/>
    <property type="project" value="GO_Central"/>
</dbReference>
<evidence type="ECO:0000256" key="2">
    <source>
        <dbReference type="ARBA" id="ARBA00022527"/>
    </source>
</evidence>
<dbReference type="SMR" id="A2DRQ7"/>
<dbReference type="Gene3D" id="2.30.29.30">
    <property type="entry name" value="Pleckstrin-homology domain (PH domain)/Phosphotyrosine-binding domain (PTB)"/>
    <property type="match status" value="1"/>
</dbReference>
<dbReference type="Pfam" id="PF00069">
    <property type="entry name" value="Pkinase"/>
    <property type="match status" value="1"/>
</dbReference>
<dbReference type="GO" id="GO:0004674">
    <property type="term" value="F:protein serine/threonine kinase activity"/>
    <property type="evidence" value="ECO:0000318"/>
    <property type="project" value="GO_Central"/>
</dbReference>
<dbReference type="InterPro" id="IPR000719">
    <property type="entry name" value="Prot_kinase_dom"/>
</dbReference>
<evidence type="ECO:0000259" key="7">
    <source>
        <dbReference type="PROSITE" id="PS50003"/>
    </source>
</evidence>
<gene>
    <name evidence="9" type="ORF">TVAG_150050</name>
</gene>
<keyword evidence="4" id="KW-0547">Nucleotide-binding</keyword>
<dbReference type="PANTHER" id="PTHR24351">
    <property type="entry name" value="RIBOSOMAL PROTEIN S6 KINASE"/>
    <property type="match status" value="1"/>
</dbReference>
<dbReference type="InterPro" id="IPR008271">
    <property type="entry name" value="Ser/Thr_kinase_AS"/>
</dbReference>
<keyword evidence="5 9" id="KW-0418">Kinase</keyword>
<dbReference type="GO" id="GO:0005634">
    <property type="term" value="C:nucleus"/>
    <property type="evidence" value="ECO:0000318"/>
    <property type="project" value="GO_Central"/>
</dbReference>
<feature type="domain" description="Protein kinase" evidence="8">
    <location>
        <begin position="35"/>
        <end position="358"/>
    </location>
</feature>
<dbReference type="SMART" id="SM00220">
    <property type="entry name" value="S_TKc"/>
    <property type="match status" value="1"/>
</dbReference>
<dbReference type="FunFam" id="2.30.29.30:FF:000286">
    <property type="entry name" value="PH-protein kinase domain containing protein"/>
    <property type="match status" value="1"/>
</dbReference>
<evidence type="ECO:0000256" key="5">
    <source>
        <dbReference type="ARBA" id="ARBA00022777"/>
    </source>
</evidence>
<comment type="similarity">
    <text evidence="1">Belongs to the protein kinase superfamily. AGC Ser/Thr protein kinase family. RAC subfamily.</text>
</comment>
<dbReference type="OrthoDB" id="63267at2759"/>
<evidence type="ECO:0000313" key="10">
    <source>
        <dbReference type="Proteomes" id="UP000001542"/>
    </source>
</evidence>
<dbReference type="VEuPathDB" id="TrichDB:TVAGG3_0979170"/>
<organism evidence="9 10">
    <name type="scientific">Trichomonas vaginalis (strain ATCC PRA-98 / G3)</name>
    <dbReference type="NCBI Taxonomy" id="412133"/>
    <lineage>
        <taxon>Eukaryota</taxon>
        <taxon>Metamonada</taxon>
        <taxon>Parabasalia</taxon>
        <taxon>Trichomonadida</taxon>
        <taxon>Trichomonadidae</taxon>
        <taxon>Trichomonas</taxon>
    </lineage>
</organism>